<evidence type="ECO:0000313" key="3">
    <source>
        <dbReference type="Proteomes" id="UP001139887"/>
    </source>
</evidence>
<dbReference type="InterPro" id="IPR007149">
    <property type="entry name" value="Leo1"/>
</dbReference>
<organism evidence="2 3">
    <name type="scientific">Coemansia brasiliensis</name>
    <dbReference type="NCBI Taxonomy" id="2650707"/>
    <lineage>
        <taxon>Eukaryota</taxon>
        <taxon>Fungi</taxon>
        <taxon>Fungi incertae sedis</taxon>
        <taxon>Zoopagomycota</taxon>
        <taxon>Kickxellomycotina</taxon>
        <taxon>Kickxellomycetes</taxon>
        <taxon>Kickxellales</taxon>
        <taxon>Kickxellaceae</taxon>
        <taxon>Coemansia</taxon>
    </lineage>
</organism>
<dbReference type="GO" id="GO:0032968">
    <property type="term" value="P:positive regulation of transcription elongation by RNA polymerase II"/>
    <property type="evidence" value="ECO:0007669"/>
    <property type="project" value="TreeGrafter"/>
</dbReference>
<feature type="compositionally biased region" description="Acidic residues" evidence="1">
    <location>
        <begin position="349"/>
        <end position="359"/>
    </location>
</feature>
<protein>
    <submittedName>
        <fullName evidence="2">Paf1 complex component</fullName>
    </submittedName>
</protein>
<dbReference type="Proteomes" id="UP001139887">
    <property type="component" value="Unassembled WGS sequence"/>
</dbReference>
<comment type="caution">
    <text evidence="2">The sequence shown here is derived from an EMBL/GenBank/DDBJ whole genome shotgun (WGS) entry which is preliminary data.</text>
</comment>
<evidence type="ECO:0000256" key="1">
    <source>
        <dbReference type="SAM" id="MobiDB-lite"/>
    </source>
</evidence>
<accession>A0A9W8IBE1</accession>
<gene>
    <name evidence="2" type="primary">LEO1</name>
    <name evidence="2" type="ORF">IWW36_000223</name>
</gene>
<reference evidence="2" key="1">
    <citation type="submission" date="2022-07" db="EMBL/GenBank/DDBJ databases">
        <title>Phylogenomic reconstructions and comparative analyses of Kickxellomycotina fungi.</title>
        <authorList>
            <person name="Reynolds N.K."/>
            <person name="Stajich J.E."/>
            <person name="Barry K."/>
            <person name="Grigoriev I.V."/>
            <person name="Crous P."/>
            <person name="Smith M.E."/>
        </authorList>
    </citation>
    <scope>NUCLEOTIDE SEQUENCE</scope>
    <source>
        <strain evidence="2">NRRL 1566</strain>
    </source>
</reference>
<feature type="region of interest" description="Disordered" evidence="1">
    <location>
        <begin position="273"/>
        <end position="331"/>
    </location>
</feature>
<dbReference type="GO" id="GO:0006368">
    <property type="term" value="P:transcription elongation by RNA polymerase II"/>
    <property type="evidence" value="ECO:0007669"/>
    <property type="project" value="InterPro"/>
</dbReference>
<feature type="compositionally biased region" description="Basic residues" evidence="1">
    <location>
        <begin position="439"/>
        <end position="448"/>
    </location>
</feature>
<dbReference type="PANTHER" id="PTHR23146:SF0">
    <property type="entry name" value="RNA POLYMERASE-ASSOCIATED PROTEIN LEO1"/>
    <property type="match status" value="1"/>
</dbReference>
<dbReference type="GO" id="GO:1990269">
    <property type="term" value="F:RNA polymerase II C-terminal domain phosphoserine binding"/>
    <property type="evidence" value="ECO:0007669"/>
    <property type="project" value="TreeGrafter"/>
</dbReference>
<feature type="region of interest" description="Disordered" evidence="1">
    <location>
        <begin position="407"/>
        <end position="463"/>
    </location>
</feature>
<name>A0A9W8IBE1_9FUNG</name>
<dbReference type="Pfam" id="PF04004">
    <property type="entry name" value="Leo1"/>
    <property type="match status" value="1"/>
</dbReference>
<dbReference type="EMBL" id="JANBUW010000002">
    <property type="protein sequence ID" value="KAJ2852594.1"/>
    <property type="molecule type" value="Genomic_DNA"/>
</dbReference>
<proteinExistence type="predicted"/>
<feature type="region of interest" description="Disordered" evidence="1">
    <location>
        <begin position="349"/>
        <end position="394"/>
    </location>
</feature>
<feature type="region of interest" description="Disordered" evidence="1">
    <location>
        <begin position="1"/>
        <end position="90"/>
    </location>
</feature>
<feature type="compositionally biased region" description="Basic and acidic residues" evidence="1">
    <location>
        <begin position="301"/>
        <end position="331"/>
    </location>
</feature>
<feature type="compositionally biased region" description="Acidic residues" evidence="1">
    <location>
        <begin position="410"/>
        <end position="419"/>
    </location>
</feature>
<keyword evidence="3" id="KW-1185">Reference proteome</keyword>
<dbReference type="OrthoDB" id="20844at2759"/>
<dbReference type="GO" id="GO:0016593">
    <property type="term" value="C:Cdc73/Paf1 complex"/>
    <property type="evidence" value="ECO:0007669"/>
    <property type="project" value="InterPro"/>
</dbReference>
<evidence type="ECO:0000313" key="2">
    <source>
        <dbReference type="EMBL" id="KAJ2852594.1"/>
    </source>
</evidence>
<dbReference type="AlphaFoldDB" id="A0A9W8IBE1"/>
<dbReference type="PANTHER" id="PTHR23146">
    <property type="entry name" value="LEO1 PROTEIN"/>
    <property type="match status" value="1"/>
</dbReference>
<feature type="compositionally biased region" description="Acidic residues" evidence="1">
    <location>
        <begin position="453"/>
        <end position="463"/>
    </location>
</feature>
<sequence>MSDLFGSDVSDIENGSPALAPQTPTSPRAFSGRDSNEVGSGTPAPDNDLFGSDEDIEMPPRSSGANTPDQGNGLFGSDEEMSDHDKDDVRTKERLLSTTIPKLPLPQSIDGRFVVARAPNILQLEPTPFTAEGYQDILQEEHEIAEKHGYRSAVTPALAAAAENVISNTIRWRQAAGGRKRESNARLVRWSDGSTTILIGGSTPEVYSINNEQLVGVPKEKYYYAVAAHEQGLGHAHARMSEQWLLRSSRQSAQARSAVKMLLDRVNGISSSSEGVGANLARAGGGDGASRTRFMVVDEAPELRAKREEEEEEKRERQRRREERNRERREARELRANRGVAYAGEYSDEELGYANTSEEDTAHEHVRAPRRIPRQTAITRGPVRSSYVDDDDDGFIVDDDVELEVGSHDEFDEEEEEELAAQRLQAAKKSGYSSDETRRRRPRVSKSRRQLDSDDDDDEMDDF</sequence>